<keyword evidence="2" id="KW-1185">Reference proteome</keyword>
<dbReference type="InterPro" id="IPR012460">
    <property type="entry name" value="DUF1667"/>
</dbReference>
<organism evidence="1 2">
    <name type="scientific">Crassaminicella indica</name>
    <dbReference type="NCBI Taxonomy" id="2855394"/>
    <lineage>
        <taxon>Bacteria</taxon>
        <taxon>Bacillati</taxon>
        <taxon>Bacillota</taxon>
        <taxon>Clostridia</taxon>
        <taxon>Eubacteriales</taxon>
        <taxon>Clostridiaceae</taxon>
        <taxon>Crassaminicella</taxon>
    </lineage>
</organism>
<accession>A0ABX8RGL4</accession>
<sequence length="117" mass="12842">MKKHQLVCIVCPMGCHIEVEKNKDEYIVTGNKCPRGKAYGVKELTNPTRVVTTTVKIKGGLLNRLPVKTKEAIPKDKIFECMKFIDSIEVEAPVSVGDIIAKDILGTGVDLVASRSM</sequence>
<dbReference type="EMBL" id="CP078093">
    <property type="protein sequence ID" value="QXM07055.1"/>
    <property type="molecule type" value="Genomic_DNA"/>
</dbReference>
<protein>
    <submittedName>
        <fullName evidence="1">DUF1667 domain-containing protein</fullName>
    </submittedName>
</protein>
<evidence type="ECO:0000313" key="1">
    <source>
        <dbReference type="EMBL" id="QXM07055.1"/>
    </source>
</evidence>
<gene>
    <name evidence="1" type="ORF">KVH43_04925</name>
</gene>
<proteinExistence type="predicted"/>
<reference evidence="1" key="1">
    <citation type="submission" date="2021-07" db="EMBL/GenBank/DDBJ databases">
        <title>Complete genome sequence of Crassaminicella sp. 143-21, isolated from a deep-sea hydrothermal vent.</title>
        <authorList>
            <person name="Li X."/>
        </authorList>
    </citation>
    <scope>NUCLEOTIDE SEQUENCE</scope>
    <source>
        <strain evidence="1">143-21</strain>
    </source>
</reference>
<dbReference type="RefSeq" id="WP_218283745.1">
    <property type="nucleotide sequence ID" value="NZ_CP078093.1"/>
</dbReference>
<name>A0ABX8RGL4_9CLOT</name>
<dbReference type="PANTHER" id="PTHR39450:SF1">
    <property type="entry name" value="DUF1667 DOMAIN-CONTAINING PROTEIN"/>
    <property type="match status" value="1"/>
</dbReference>
<dbReference type="PANTHER" id="PTHR39450">
    <property type="entry name" value="MOLYBDOPTERIN OXIDOREDUCTASE, 4FE-4S CLUSTER-BINDING SUBUNIT"/>
    <property type="match status" value="1"/>
</dbReference>
<dbReference type="Pfam" id="PF07892">
    <property type="entry name" value="DUF1667"/>
    <property type="match status" value="1"/>
</dbReference>
<evidence type="ECO:0000313" key="2">
    <source>
        <dbReference type="Proteomes" id="UP000886818"/>
    </source>
</evidence>
<dbReference type="Proteomes" id="UP000886818">
    <property type="component" value="Chromosome"/>
</dbReference>